<sequence>MQVRGASEQDLNALHQLDAELFPDFTYPYFVLRQFFDVCAKDFLVLDDGSSLCGYVLSATAPDRRKSWVLGLGVTKNLRGQGLGRRLMGEALHSLRDHGVPEVWLSVEPANDTAIALYRSLGFVHQGSEKGYFGPGEDRLLMMLRL</sequence>
<dbReference type="Gene3D" id="3.40.630.30">
    <property type="match status" value="1"/>
</dbReference>
<dbReference type="InterPro" id="IPR017255">
    <property type="entry name" value="AcTrfase_GNAT_prd"/>
</dbReference>
<dbReference type="InterPro" id="IPR000182">
    <property type="entry name" value="GNAT_dom"/>
</dbReference>
<dbReference type="CDD" id="cd04301">
    <property type="entry name" value="NAT_SF"/>
    <property type="match status" value="1"/>
</dbReference>
<gene>
    <name evidence="4" type="ORF">GCM10023335_11640</name>
</gene>
<evidence type="ECO:0000256" key="1">
    <source>
        <dbReference type="ARBA" id="ARBA00022679"/>
    </source>
</evidence>
<dbReference type="Pfam" id="PF00583">
    <property type="entry name" value="Acetyltransf_1"/>
    <property type="match status" value="1"/>
</dbReference>
<dbReference type="EMBL" id="BAABKB010000002">
    <property type="protein sequence ID" value="GAA4999140.1"/>
    <property type="molecule type" value="Genomic_DNA"/>
</dbReference>
<dbReference type="Proteomes" id="UP001501759">
    <property type="component" value="Unassembled WGS sequence"/>
</dbReference>
<keyword evidence="1" id="KW-0808">Transferase</keyword>
<dbReference type="PIRSF" id="PIRSF037663">
    <property type="entry name" value="Acetyltransf_GNAT_prd"/>
    <property type="match status" value="1"/>
</dbReference>
<accession>A0ABP9IIP3</accession>
<protein>
    <submittedName>
        <fullName evidence="4">GNAT family N-acetyltransferase</fullName>
    </submittedName>
</protein>
<dbReference type="SUPFAM" id="SSF55729">
    <property type="entry name" value="Acyl-CoA N-acyltransferases (Nat)"/>
    <property type="match status" value="1"/>
</dbReference>
<organism evidence="4 5">
    <name type="scientific">Streptomyces siamensis</name>
    <dbReference type="NCBI Taxonomy" id="1274986"/>
    <lineage>
        <taxon>Bacteria</taxon>
        <taxon>Bacillati</taxon>
        <taxon>Actinomycetota</taxon>
        <taxon>Actinomycetes</taxon>
        <taxon>Kitasatosporales</taxon>
        <taxon>Streptomycetaceae</taxon>
        <taxon>Streptomyces</taxon>
    </lineage>
</organism>
<evidence type="ECO:0000313" key="5">
    <source>
        <dbReference type="Proteomes" id="UP001501759"/>
    </source>
</evidence>
<evidence type="ECO:0000256" key="2">
    <source>
        <dbReference type="ARBA" id="ARBA00023315"/>
    </source>
</evidence>
<dbReference type="InterPro" id="IPR016181">
    <property type="entry name" value="Acyl_CoA_acyltransferase"/>
</dbReference>
<dbReference type="InterPro" id="IPR050680">
    <property type="entry name" value="YpeA/RimI_acetyltransf"/>
</dbReference>
<dbReference type="PANTHER" id="PTHR43420">
    <property type="entry name" value="ACETYLTRANSFERASE"/>
    <property type="match status" value="1"/>
</dbReference>
<comment type="caution">
    <text evidence="4">The sequence shown here is derived from an EMBL/GenBank/DDBJ whole genome shotgun (WGS) entry which is preliminary data.</text>
</comment>
<proteinExistence type="predicted"/>
<reference evidence="5" key="1">
    <citation type="journal article" date="2019" name="Int. J. Syst. Evol. Microbiol.">
        <title>The Global Catalogue of Microorganisms (GCM) 10K type strain sequencing project: providing services to taxonomists for standard genome sequencing and annotation.</title>
        <authorList>
            <consortium name="The Broad Institute Genomics Platform"/>
            <consortium name="The Broad Institute Genome Sequencing Center for Infectious Disease"/>
            <person name="Wu L."/>
            <person name="Ma J."/>
        </authorList>
    </citation>
    <scope>NUCLEOTIDE SEQUENCE [LARGE SCALE GENOMIC DNA]</scope>
    <source>
        <strain evidence="5">JCM 18409</strain>
    </source>
</reference>
<dbReference type="PROSITE" id="PS51186">
    <property type="entry name" value="GNAT"/>
    <property type="match status" value="1"/>
</dbReference>
<keyword evidence="2" id="KW-0012">Acyltransferase</keyword>
<name>A0ABP9IIP3_9ACTN</name>
<dbReference type="RefSeq" id="WP_345642149.1">
    <property type="nucleotide sequence ID" value="NZ_BAABKB010000002.1"/>
</dbReference>
<feature type="domain" description="N-acetyltransferase" evidence="3">
    <location>
        <begin position="1"/>
        <end position="146"/>
    </location>
</feature>
<evidence type="ECO:0000259" key="3">
    <source>
        <dbReference type="PROSITE" id="PS51186"/>
    </source>
</evidence>
<evidence type="ECO:0000313" key="4">
    <source>
        <dbReference type="EMBL" id="GAA4999140.1"/>
    </source>
</evidence>
<keyword evidence="5" id="KW-1185">Reference proteome</keyword>